<keyword evidence="9" id="KW-0804">Transcription</keyword>
<dbReference type="InterPro" id="IPR001789">
    <property type="entry name" value="Sig_transdc_resp-reg_receiver"/>
</dbReference>
<keyword evidence="7" id="KW-0238">DNA-binding</keyword>
<evidence type="ECO:0000256" key="7">
    <source>
        <dbReference type="ARBA" id="ARBA00023125"/>
    </source>
</evidence>
<dbReference type="InterPro" id="IPR025944">
    <property type="entry name" value="Sigma_54_int_dom_CS"/>
</dbReference>
<dbReference type="GO" id="GO:0006355">
    <property type="term" value="P:regulation of DNA-templated transcription"/>
    <property type="evidence" value="ECO:0007669"/>
    <property type="project" value="InterPro"/>
</dbReference>
<dbReference type="Gene3D" id="1.10.8.60">
    <property type="match status" value="1"/>
</dbReference>
<dbReference type="Gene3D" id="1.10.10.60">
    <property type="entry name" value="Homeodomain-like"/>
    <property type="match status" value="1"/>
</dbReference>
<dbReference type="PROSITE" id="PS00676">
    <property type="entry name" value="SIGMA54_INTERACT_2"/>
    <property type="match status" value="1"/>
</dbReference>
<dbReference type="InterPro" id="IPR002078">
    <property type="entry name" value="Sigma_54_int"/>
</dbReference>
<dbReference type="CDD" id="cd00009">
    <property type="entry name" value="AAA"/>
    <property type="match status" value="1"/>
</dbReference>
<dbReference type="PROSITE" id="PS00675">
    <property type="entry name" value="SIGMA54_INTERACT_1"/>
    <property type="match status" value="1"/>
</dbReference>
<dbReference type="InterPro" id="IPR025943">
    <property type="entry name" value="Sigma_54_int_dom_ATP-bd_2"/>
</dbReference>
<comment type="subcellular location">
    <subcellularLocation>
        <location evidence="1">Cytoplasm</location>
    </subcellularLocation>
</comment>
<dbReference type="Pfam" id="PF02954">
    <property type="entry name" value="HTH_8"/>
    <property type="match status" value="1"/>
</dbReference>
<dbReference type="Proteomes" id="UP000809273">
    <property type="component" value="Unassembled WGS sequence"/>
</dbReference>
<dbReference type="SUPFAM" id="SSF46689">
    <property type="entry name" value="Homeodomain-like"/>
    <property type="match status" value="1"/>
</dbReference>
<dbReference type="PROSITE" id="PS50110">
    <property type="entry name" value="RESPONSE_REGULATORY"/>
    <property type="match status" value="1"/>
</dbReference>
<dbReference type="InterPro" id="IPR027417">
    <property type="entry name" value="P-loop_NTPase"/>
</dbReference>
<dbReference type="FunFam" id="3.40.50.2300:FF:000018">
    <property type="entry name" value="DNA-binding transcriptional regulator NtrC"/>
    <property type="match status" value="1"/>
</dbReference>
<dbReference type="FunFam" id="1.10.8.60:FF:000014">
    <property type="entry name" value="DNA-binding transcriptional regulator NtrC"/>
    <property type="match status" value="1"/>
</dbReference>
<dbReference type="Pfam" id="PF00158">
    <property type="entry name" value="Sigma54_activat"/>
    <property type="match status" value="1"/>
</dbReference>
<dbReference type="Gene3D" id="3.40.50.2300">
    <property type="match status" value="1"/>
</dbReference>
<dbReference type="GO" id="GO:0000160">
    <property type="term" value="P:phosphorelay signal transduction system"/>
    <property type="evidence" value="ECO:0007669"/>
    <property type="project" value="InterPro"/>
</dbReference>
<feature type="domain" description="Sigma-54 factor interaction" evidence="11">
    <location>
        <begin position="141"/>
        <end position="371"/>
    </location>
</feature>
<accession>A0A9D8PND0</accession>
<evidence type="ECO:0000256" key="9">
    <source>
        <dbReference type="ARBA" id="ARBA00023163"/>
    </source>
</evidence>
<proteinExistence type="predicted"/>
<feature type="domain" description="Response regulatory" evidence="12">
    <location>
        <begin position="4"/>
        <end position="118"/>
    </location>
</feature>
<dbReference type="PROSITE" id="PS50045">
    <property type="entry name" value="SIGMA54_INTERACT_4"/>
    <property type="match status" value="1"/>
</dbReference>
<dbReference type="SUPFAM" id="SSF52172">
    <property type="entry name" value="CheY-like"/>
    <property type="match status" value="1"/>
</dbReference>
<protein>
    <submittedName>
        <fullName evidence="13">Sigma-54-dependent Fis family transcriptional regulator</fullName>
    </submittedName>
</protein>
<evidence type="ECO:0000256" key="8">
    <source>
        <dbReference type="ARBA" id="ARBA00023159"/>
    </source>
</evidence>
<evidence type="ECO:0000256" key="1">
    <source>
        <dbReference type="ARBA" id="ARBA00004496"/>
    </source>
</evidence>
<keyword evidence="8" id="KW-0010">Activator</keyword>
<gene>
    <name evidence="13" type="ORF">JW984_00790</name>
</gene>
<dbReference type="InterPro" id="IPR011006">
    <property type="entry name" value="CheY-like_superfamily"/>
</dbReference>
<reference evidence="13" key="1">
    <citation type="journal article" date="2021" name="Environ. Microbiol.">
        <title>Genomic characterization of three novel Desulfobacterota classes expand the metabolic and phylogenetic diversity of the phylum.</title>
        <authorList>
            <person name="Murphy C.L."/>
            <person name="Biggerstaff J."/>
            <person name="Eichhorn A."/>
            <person name="Ewing E."/>
            <person name="Shahan R."/>
            <person name="Soriano D."/>
            <person name="Stewart S."/>
            <person name="VanMol K."/>
            <person name="Walker R."/>
            <person name="Walters P."/>
            <person name="Elshahed M.S."/>
            <person name="Youssef N.H."/>
        </authorList>
    </citation>
    <scope>NUCLEOTIDE SEQUENCE</scope>
    <source>
        <strain evidence="13">Zod_Metabat.24</strain>
    </source>
</reference>
<evidence type="ECO:0000256" key="6">
    <source>
        <dbReference type="ARBA" id="ARBA00023015"/>
    </source>
</evidence>
<keyword evidence="4" id="KW-0547">Nucleotide-binding</keyword>
<dbReference type="Pfam" id="PF25601">
    <property type="entry name" value="AAA_lid_14"/>
    <property type="match status" value="1"/>
</dbReference>
<keyword evidence="3 10" id="KW-0597">Phosphoprotein</keyword>
<dbReference type="PANTHER" id="PTHR32071:SF119">
    <property type="entry name" value="SIGMA L-DEPENDENT TRANSCRIPTIONAL REGULATOR YPLP-RELATED"/>
    <property type="match status" value="1"/>
</dbReference>
<dbReference type="Pfam" id="PF00072">
    <property type="entry name" value="Response_reg"/>
    <property type="match status" value="1"/>
</dbReference>
<evidence type="ECO:0000256" key="5">
    <source>
        <dbReference type="ARBA" id="ARBA00022840"/>
    </source>
</evidence>
<feature type="modified residue" description="4-aspartylphosphate" evidence="10">
    <location>
        <position position="53"/>
    </location>
</feature>
<keyword evidence="5" id="KW-0067">ATP-binding</keyword>
<evidence type="ECO:0000256" key="2">
    <source>
        <dbReference type="ARBA" id="ARBA00022490"/>
    </source>
</evidence>
<dbReference type="GO" id="GO:0005737">
    <property type="term" value="C:cytoplasm"/>
    <property type="evidence" value="ECO:0007669"/>
    <property type="project" value="UniProtKB-SubCell"/>
</dbReference>
<dbReference type="PANTHER" id="PTHR32071">
    <property type="entry name" value="TRANSCRIPTIONAL REGULATORY PROTEIN"/>
    <property type="match status" value="1"/>
</dbReference>
<dbReference type="InterPro" id="IPR009057">
    <property type="entry name" value="Homeodomain-like_sf"/>
</dbReference>
<dbReference type="InterPro" id="IPR003593">
    <property type="entry name" value="AAA+_ATPase"/>
</dbReference>
<dbReference type="GO" id="GO:0005524">
    <property type="term" value="F:ATP binding"/>
    <property type="evidence" value="ECO:0007669"/>
    <property type="project" value="UniProtKB-KW"/>
</dbReference>
<keyword evidence="2" id="KW-0963">Cytoplasm</keyword>
<reference evidence="13" key="2">
    <citation type="submission" date="2021-01" db="EMBL/GenBank/DDBJ databases">
        <authorList>
            <person name="Hahn C.R."/>
            <person name="Youssef N.H."/>
            <person name="Elshahed M."/>
        </authorList>
    </citation>
    <scope>NUCLEOTIDE SEQUENCE</scope>
    <source>
        <strain evidence="13">Zod_Metabat.24</strain>
    </source>
</reference>
<dbReference type="InterPro" id="IPR025662">
    <property type="entry name" value="Sigma_54_int_dom_ATP-bd_1"/>
</dbReference>
<dbReference type="SMART" id="SM00382">
    <property type="entry name" value="AAA"/>
    <property type="match status" value="1"/>
</dbReference>
<evidence type="ECO:0000256" key="4">
    <source>
        <dbReference type="ARBA" id="ARBA00022741"/>
    </source>
</evidence>
<evidence type="ECO:0000313" key="14">
    <source>
        <dbReference type="Proteomes" id="UP000809273"/>
    </source>
</evidence>
<dbReference type="InterPro" id="IPR058031">
    <property type="entry name" value="AAA_lid_NorR"/>
</dbReference>
<comment type="caution">
    <text evidence="13">The sequence shown here is derived from an EMBL/GenBank/DDBJ whole genome shotgun (WGS) entry which is preliminary data.</text>
</comment>
<evidence type="ECO:0000259" key="12">
    <source>
        <dbReference type="PROSITE" id="PS50110"/>
    </source>
</evidence>
<dbReference type="InterPro" id="IPR002197">
    <property type="entry name" value="HTH_Fis"/>
</dbReference>
<evidence type="ECO:0000259" key="11">
    <source>
        <dbReference type="PROSITE" id="PS50045"/>
    </source>
</evidence>
<dbReference type="GO" id="GO:0043565">
    <property type="term" value="F:sequence-specific DNA binding"/>
    <property type="evidence" value="ECO:0007669"/>
    <property type="project" value="InterPro"/>
</dbReference>
<evidence type="ECO:0000313" key="13">
    <source>
        <dbReference type="EMBL" id="MBN1571715.1"/>
    </source>
</evidence>
<dbReference type="PROSITE" id="PS00688">
    <property type="entry name" value="SIGMA54_INTERACT_3"/>
    <property type="match status" value="1"/>
</dbReference>
<evidence type="ECO:0000256" key="3">
    <source>
        <dbReference type="ARBA" id="ARBA00022553"/>
    </source>
</evidence>
<dbReference type="Gene3D" id="3.40.50.300">
    <property type="entry name" value="P-loop containing nucleotide triphosphate hydrolases"/>
    <property type="match status" value="1"/>
</dbReference>
<name>A0A9D8PND0_9DELT</name>
<organism evidence="13 14">
    <name type="scientific">Candidatus Zymogenus saltonus</name>
    <dbReference type="NCBI Taxonomy" id="2844893"/>
    <lineage>
        <taxon>Bacteria</taxon>
        <taxon>Deltaproteobacteria</taxon>
        <taxon>Candidatus Zymogenia</taxon>
        <taxon>Candidatus Zymogeniales</taxon>
        <taxon>Candidatus Zymogenaceae</taxon>
        <taxon>Candidatus Zymogenus</taxon>
    </lineage>
</organism>
<dbReference type="AlphaFoldDB" id="A0A9D8PND0"/>
<dbReference type="FunFam" id="3.40.50.300:FF:000006">
    <property type="entry name" value="DNA-binding transcriptional regulator NtrC"/>
    <property type="match status" value="1"/>
</dbReference>
<dbReference type="PRINTS" id="PR01590">
    <property type="entry name" value="HTHFIS"/>
</dbReference>
<sequence length="445" mass="49735">MKPIVLIVEDDQLMSDSLKKVLNGEGFSAISAATGAEAKMLIEDSVVHLVLLDIRLPDTDGLDLLKVIKEFEPDIPILVMTAYSDVTVAVNAMKKGATDYIQKPFELDELKFIVHRALEDSKLKSELTTLRRARGAEHTEIVGRSPKMRALKELIDVVAETPRTPVLVVGESGTGKELVAAAIHRASDRKDAPLVKINVSAIPENLLESEFFGYKKGAFTDAKENKKGLFELAHGGTLFLDEVGEMQLSLQPKLLRFLETQSFNPIGGVKEIKVDVRVITATNQDLSLLVSQGRFRDDLYYRLKVMVIEVPPLRDRAEDIPELIDLFLSMANKELRKNILSVSREAQDILMNYNWPGNVRELKNVIERAVILSHSDELDVENLPMELVSGGEAQMGVDLKKISEVERDYIKKVLYHTSGNKSEAAKILGISRSTLFEKLRKYELD</sequence>
<dbReference type="EMBL" id="JAFGIX010000003">
    <property type="protein sequence ID" value="MBN1571715.1"/>
    <property type="molecule type" value="Genomic_DNA"/>
</dbReference>
<dbReference type="SUPFAM" id="SSF52540">
    <property type="entry name" value="P-loop containing nucleoside triphosphate hydrolases"/>
    <property type="match status" value="1"/>
</dbReference>
<keyword evidence="6" id="KW-0805">Transcription regulation</keyword>
<evidence type="ECO:0000256" key="10">
    <source>
        <dbReference type="PROSITE-ProRule" id="PRU00169"/>
    </source>
</evidence>
<dbReference type="SMART" id="SM00448">
    <property type="entry name" value="REC"/>
    <property type="match status" value="1"/>
</dbReference>